<comment type="caution">
    <text evidence="1">The sequence shown here is derived from an EMBL/GenBank/DDBJ whole genome shotgun (WGS) entry which is preliminary data.</text>
</comment>
<dbReference type="AlphaFoldDB" id="N6XWQ0"/>
<name>N6XWQ0_THASP</name>
<keyword evidence="1" id="KW-0413">Isomerase</keyword>
<dbReference type="Gene3D" id="1.10.12.10">
    <property type="entry name" value="Lyase 2-enoyl-coa Hydratase, Chain A, domain 2"/>
    <property type="match status" value="1"/>
</dbReference>
<dbReference type="Proteomes" id="UP000013042">
    <property type="component" value="Unassembled WGS sequence"/>
</dbReference>
<gene>
    <name evidence="1" type="ORF">C665_19649</name>
</gene>
<organism evidence="1 2">
    <name type="scientific">Thauera aminoaromatica S2</name>
    <dbReference type="NCBI Taxonomy" id="1234381"/>
    <lineage>
        <taxon>Bacteria</taxon>
        <taxon>Pseudomonadati</taxon>
        <taxon>Pseudomonadota</taxon>
        <taxon>Betaproteobacteria</taxon>
        <taxon>Rhodocyclales</taxon>
        <taxon>Zoogloeaceae</taxon>
        <taxon>Thauera</taxon>
    </lineage>
</organism>
<evidence type="ECO:0000313" key="1">
    <source>
        <dbReference type="EMBL" id="ENO74647.1"/>
    </source>
</evidence>
<dbReference type="InterPro" id="IPR014748">
    <property type="entry name" value="Enoyl-CoA_hydra_C"/>
</dbReference>
<proteinExistence type="predicted"/>
<protein>
    <submittedName>
        <fullName evidence="1">Enoyl-CoA hydratase/isomerase</fullName>
    </submittedName>
</protein>
<dbReference type="EMBL" id="AMXD01000258">
    <property type="protein sequence ID" value="ENO74647.1"/>
    <property type="molecule type" value="Genomic_DNA"/>
</dbReference>
<reference evidence="1 2" key="1">
    <citation type="submission" date="2012-09" db="EMBL/GenBank/DDBJ databases">
        <title>Draft Genome Sequences of 6 Strains from Genus Thauera.</title>
        <authorList>
            <person name="Liu B."/>
            <person name="Shapleigh J.P."/>
            <person name="Frostegard A.H."/>
        </authorList>
    </citation>
    <scope>NUCLEOTIDE SEQUENCE [LARGE SCALE GENOMIC DNA]</scope>
    <source>
        <strain evidence="1 2">S2</strain>
    </source>
</reference>
<dbReference type="GO" id="GO:0016853">
    <property type="term" value="F:isomerase activity"/>
    <property type="evidence" value="ECO:0007669"/>
    <property type="project" value="UniProtKB-KW"/>
</dbReference>
<feature type="non-terminal residue" evidence="1">
    <location>
        <position position="1"/>
    </location>
</feature>
<sequence>ATPDFAEGVRAFCERRPARFARPSG</sequence>
<accession>N6XWQ0</accession>
<evidence type="ECO:0000313" key="2">
    <source>
        <dbReference type="Proteomes" id="UP000013042"/>
    </source>
</evidence>